<feature type="chain" id="PRO_5046194635" evidence="2">
    <location>
        <begin position="23"/>
        <end position="69"/>
    </location>
</feature>
<evidence type="ECO:0000313" key="3">
    <source>
        <dbReference type="EMBL" id="MDO6409473.1"/>
    </source>
</evidence>
<reference evidence="3" key="1">
    <citation type="submission" date="2023-07" db="EMBL/GenBank/DDBJ databases">
        <title>The extreme plant-growth-promoting properties of Pantoea phytobeneficialis PF55 revealed by functional and genomic analysis.</title>
        <authorList>
            <person name="Nascimento F.X."/>
            <person name="Marcio R.J."/>
        </authorList>
    </citation>
    <scope>NUCLEOTIDE SEQUENCE</scope>
    <source>
        <strain evidence="3">PF55</strain>
    </source>
</reference>
<name>A0ABT8Y2F2_9GAMM</name>
<dbReference type="EMBL" id="JAUOOM010000031">
    <property type="protein sequence ID" value="MDO6409473.1"/>
    <property type="molecule type" value="Genomic_DNA"/>
</dbReference>
<comment type="caution">
    <text evidence="3">The sequence shown here is derived from an EMBL/GenBank/DDBJ whole genome shotgun (WGS) entry which is preliminary data.</text>
</comment>
<protein>
    <submittedName>
        <fullName evidence="3">Uncharacterized protein</fullName>
    </submittedName>
</protein>
<organism evidence="3 4">
    <name type="scientific">Pantoea phytobeneficialis</name>
    <dbReference type="NCBI Taxonomy" id="2052056"/>
    <lineage>
        <taxon>Bacteria</taxon>
        <taxon>Pseudomonadati</taxon>
        <taxon>Pseudomonadota</taxon>
        <taxon>Gammaproteobacteria</taxon>
        <taxon>Enterobacterales</taxon>
        <taxon>Erwiniaceae</taxon>
        <taxon>Pantoea</taxon>
    </lineage>
</organism>
<accession>A0ABT8Y2F2</accession>
<feature type="region of interest" description="Disordered" evidence="1">
    <location>
        <begin position="27"/>
        <end position="69"/>
    </location>
</feature>
<evidence type="ECO:0000313" key="4">
    <source>
        <dbReference type="Proteomes" id="UP001171299"/>
    </source>
</evidence>
<gene>
    <name evidence="3" type="ORF">Q3404_23145</name>
</gene>
<feature type="signal peptide" evidence="2">
    <location>
        <begin position="1"/>
        <end position="22"/>
    </location>
</feature>
<proteinExistence type="predicted"/>
<evidence type="ECO:0000256" key="1">
    <source>
        <dbReference type="SAM" id="MobiDB-lite"/>
    </source>
</evidence>
<keyword evidence="4" id="KW-1185">Reference proteome</keyword>
<sequence length="69" mass="7335">MMRLLPLFLVTALTAFSAIAGAQLSEPFSPPAGLHPHQSCQQHEISGDNPLPQNNGGMLECGHNDALQN</sequence>
<dbReference type="Proteomes" id="UP001171299">
    <property type="component" value="Unassembled WGS sequence"/>
</dbReference>
<keyword evidence="2" id="KW-0732">Signal</keyword>
<evidence type="ECO:0000256" key="2">
    <source>
        <dbReference type="SAM" id="SignalP"/>
    </source>
</evidence>
<dbReference type="RefSeq" id="WP_021186369.1">
    <property type="nucleotide sequence ID" value="NZ_CP024636.1"/>
</dbReference>